<dbReference type="AlphaFoldDB" id="Q4N6H2"/>
<dbReference type="Proteomes" id="UP000001949">
    <property type="component" value="Unassembled WGS sequence"/>
</dbReference>
<dbReference type="InParanoid" id="Q4N6H2"/>
<feature type="signal peptide" evidence="1">
    <location>
        <begin position="1"/>
        <end position="15"/>
    </location>
</feature>
<dbReference type="VEuPathDB" id="PiroplasmaDB:TpMuguga_01g01198"/>
<sequence>MKIVLIVLLLRLVESYLGTDKEELLRPVSIFTPSARLDSELSLMSRALFDDLHRYSAQNPSDQLIRIEFFFTHRYAVRLESLLNSIKLLIDSVGGTELAKKLEKPIELHYDKLLESIYDTLKLIQDSMLHILDQYEDPNYEVKPRKHNTFTTYNSMYKSFDTVNRLIKIIKLELTQSRHTDAEKIIYTLRNKLELLALSVRIGFLESVYNLGYVKGLKMSFIQTGIYYLITYEYGISHEIAKTELVEQMDYFESYMSNYTNSWEKLFNFVLFHIKEHELVLDTSETLHKDLTLMLNDLNELLSSLTK</sequence>
<proteinExistence type="predicted"/>
<dbReference type="GeneID" id="3502456"/>
<feature type="chain" id="PRO_5012067931" evidence="1">
    <location>
        <begin position="16"/>
        <end position="307"/>
    </location>
</feature>
<evidence type="ECO:0000313" key="3">
    <source>
        <dbReference type="Proteomes" id="UP000001949"/>
    </source>
</evidence>
<gene>
    <name evidence="2" type="ordered locus">TP01_1198</name>
</gene>
<dbReference type="KEGG" id="tpv:TP01_1198"/>
<dbReference type="EMBL" id="AAGK01000001">
    <property type="protein sequence ID" value="EAN34436.1"/>
    <property type="molecule type" value="Genomic_DNA"/>
</dbReference>
<comment type="caution">
    <text evidence="2">The sequence shown here is derived from an EMBL/GenBank/DDBJ whole genome shotgun (WGS) entry which is preliminary data.</text>
</comment>
<organism evidence="2 3">
    <name type="scientific">Theileria parva</name>
    <name type="common">East coast fever infection agent</name>
    <dbReference type="NCBI Taxonomy" id="5875"/>
    <lineage>
        <taxon>Eukaryota</taxon>
        <taxon>Sar</taxon>
        <taxon>Alveolata</taxon>
        <taxon>Apicomplexa</taxon>
        <taxon>Aconoidasida</taxon>
        <taxon>Piroplasmida</taxon>
        <taxon>Theileriidae</taxon>
        <taxon>Theileria</taxon>
    </lineage>
</organism>
<reference evidence="2 3" key="1">
    <citation type="journal article" date="2005" name="Science">
        <title>Genome sequence of Theileria parva, a bovine pathogen that transforms lymphocytes.</title>
        <authorList>
            <person name="Gardner M.J."/>
            <person name="Bishop R."/>
            <person name="Shah T."/>
            <person name="de Villiers E.P."/>
            <person name="Carlton J.M."/>
            <person name="Hall N."/>
            <person name="Ren Q."/>
            <person name="Paulsen I.T."/>
            <person name="Pain A."/>
            <person name="Berriman M."/>
            <person name="Wilson R.J.M."/>
            <person name="Sato S."/>
            <person name="Ralph S.A."/>
            <person name="Mann D.J."/>
            <person name="Xiong Z."/>
            <person name="Shallom S.J."/>
            <person name="Weidman J."/>
            <person name="Jiang L."/>
            <person name="Lynn J."/>
            <person name="Weaver B."/>
            <person name="Shoaibi A."/>
            <person name="Domingo A.R."/>
            <person name="Wasawo D."/>
            <person name="Crabtree J."/>
            <person name="Wortman J.R."/>
            <person name="Haas B."/>
            <person name="Angiuoli S.V."/>
            <person name="Creasy T.H."/>
            <person name="Lu C."/>
            <person name="Suh B."/>
            <person name="Silva J.C."/>
            <person name="Utterback T.R."/>
            <person name="Feldblyum T.V."/>
            <person name="Pertea M."/>
            <person name="Allen J."/>
            <person name="Nierman W.C."/>
            <person name="Taracha E.L.N."/>
            <person name="Salzberg S.L."/>
            <person name="White O.R."/>
            <person name="Fitzhugh H.A."/>
            <person name="Morzaria S."/>
            <person name="Venter J.C."/>
            <person name="Fraser C.M."/>
            <person name="Nene V."/>
        </authorList>
    </citation>
    <scope>NUCLEOTIDE SEQUENCE [LARGE SCALE GENOMIC DNA]</scope>
    <source>
        <strain evidence="2 3">Muguga</strain>
    </source>
</reference>
<accession>Q4N6H2</accession>
<keyword evidence="3" id="KW-1185">Reference proteome</keyword>
<dbReference type="eggNOG" id="ENOG502TN0Y">
    <property type="taxonomic scope" value="Eukaryota"/>
</dbReference>
<name>Q4N6H2_THEPA</name>
<dbReference type="OMA" id="RACKIRE"/>
<evidence type="ECO:0000313" key="2">
    <source>
        <dbReference type="EMBL" id="EAN34436.1"/>
    </source>
</evidence>
<evidence type="ECO:0000256" key="1">
    <source>
        <dbReference type="SAM" id="SignalP"/>
    </source>
</evidence>
<dbReference type="RefSeq" id="XP_766719.1">
    <property type="nucleotide sequence ID" value="XM_761626.1"/>
</dbReference>
<keyword evidence="1" id="KW-0732">Signal</keyword>
<protein>
    <submittedName>
        <fullName evidence="2">Uncharacterized protein</fullName>
    </submittedName>
</protein>